<keyword evidence="6" id="KW-0931">ER-Golgi transport</keyword>
<dbReference type="GO" id="GO:0005789">
    <property type="term" value="C:endoplasmic reticulum membrane"/>
    <property type="evidence" value="ECO:0007669"/>
    <property type="project" value="UniProtKB-SubCell"/>
</dbReference>
<evidence type="ECO:0000259" key="8">
    <source>
        <dbReference type="Pfam" id="PF13850"/>
    </source>
</evidence>
<accession>A0AAV5RWR8</accession>
<dbReference type="InterPro" id="IPR039542">
    <property type="entry name" value="Erv_N"/>
</dbReference>
<evidence type="ECO:0000256" key="1">
    <source>
        <dbReference type="ARBA" id="ARBA00004141"/>
    </source>
</evidence>
<evidence type="ECO:0000256" key="4">
    <source>
        <dbReference type="ARBA" id="ARBA00022989"/>
    </source>
</evidence>
<name>A0AAV5RWR8_MAUHU</name>
<dbReference type="EMBL" id="BTGD01000006">
    <property type="protein sequence ID" value="GMM55863.1"/>
    <property type="molecule type" value="Genomic_DNA"/>
</dbReference>
<protein>
    <recommendedName>
        <fullName evidence="6">Endoplasmic reticulum-Golgi intermediate compartment protein</fullName>
    </recommendedName>
</protein>
<evidence type="ECO:0000256" key="5">
    <source>
        <dbReference type="ARBA" id="ARBA00023136"/>
    </source>
</evidence>
<evidence type="ECO:0000256" key="6">
    <source>
        <dbReference type="RuleBase" id="RU369013"/>
    </source>
</evidence>
<keyword evidence="3 6" id="KW-0812">Transmembrane</keyword>
<dbReference type="PANTHER" id="PTHR10984:SF25">
    <property type="entry name" value="ENDOPLASMIC RETICULUM-GOLGI INTERMEDIATE COMPARTMENT PROTEIN 3"/>
    <property type="match status" value="1"/>
</dbReference>
<dbReference type="InterPro" id="IPR012936">
    <property type="entry name" value="Erv_C"/>
</dbReference>
<dbReference type="GO" id="GO:0006888">
    <property type="term" value="P:endoplasmic reticulum to Golgi vesicle-mediated transport"/>
    <property type="evidence" value="ECO:0007669"/>
    <property type="project" value="UniProtKB-UniRule"/>
</dbReference>
<dbReference type="GO" id="GO:0006890">
    <property type="term" value="P:retrograde vesicle-mediated transport, Golgi to endoplasmic reticulum"/>
    <property type="evidence" value="ECO:0007669"/>
    <property type="project" value="TreeGrafter"/>
</dbReference>
<dbReference type="GO" id="GO:0030134">
    <property type="term" value="C:COPII-coated ER to Golgi transport vesicle"/>
    <property type="evidence" value="ECO:0007669"/>
    <property type="project" value="TreeGrafter"/>
</dbReference>
<dbReference type="PANTHER" id="PTHR10984">
    <property type="entry name" value="ENDOPLASMIC RETICULUM-GOLGI INTERMEDIATE COMPARTMENT PROTEIN"/>
    <property type="match status" value="1"/>
</dbReference>
<dbReference type="Pfam" id="PF13850">
    <property type="entry name" value="ERGIC_N"/>
    <property type="match status" value="1"/>
</dbReference>
<dbReference type="Proteomes" id="UP001377567">
    <property type="component" value="Unassembled WGS sequence"/>
</dbReference>
<evidence type="ECO:0000313" key="10">
    <source>
        <dbReference type="Proteomes" id="UP001377567"/>
    </source>
</evidence>
<keyword evidence="6" id="KW-0333">Golgi apparatus</keyword>
<dbReference type="GO" id="GO:0033116">
    <property type="term" value="C:endoplasmic reticulum-Golgi intermediate compartment membrane"/>
    <property type="evidence" value="ECO:0007669"/>
    <property type="project" value="UniProtKB-SubCell"/>
</dbReference>
<feature type="transmembrane region" description="Helical" evidence="6">
    <location>
        <begin position="376"/>
        <end position="402"/>
    </location>
</feature>
<keyword evidence="5 6" id="KW-0472">Membrane</keyword>
<proteinExistence type="inferred from homology"/>
<dbReference type="InterPro" id="IPR045888">
    <property type="entry name" value="Erv"/>
</dbReference>
<keyword evidence="6" id="KW-0256">Endoplasmic reticulum</keyword>
<comment type="function">
    <text evidence="6">Plays a role in transport between endoplasmic reticulum and Golgi.</text>
</comment>
<evidence type="ECO:0000313" key="9">
    <source>
        <dbReference type="EMBL" id="GMM55863.1"/>
    </source>
</evidence>
<sequence>MSSTRRSKFLQLDAFTKTEEDVRVRTNSGGIITIACMLATLVLLFKEYSQLTEVVTKSQLYVDRDADAKLALNFDITFPHVSCDVLTLDIVDEAGELQLDMLDAGFTKTRCGPDGAELATEDYTMGTDFKPDPSVVQNRAADYCGSCYGAGAEGACCRTCDDVHKAYLESGWAFYDGANIEQCEQEGYVKHMNAHILEGCRVRGSALLSRIRGNIHFVPGKSYLGKNDDETRISHKHDMSLYAMHRSLNFNHIVHHLSFGQPVADTHERMRKSHASEIATSPLDGREVAPDRDSHNMQYSYFAKIVPTRYEYLNDKHAPVETTQFSATFHSRPLTGGRDVDHPTTFHFRGGFPGVFIYYEMSALKVINREQHAQTFAGFLLNCITTIGGILAVGTVADRLLFKAQTSMWPKKSQ</sequence>
<comment type="caution">
    <text evidence="6">Lacks conserved residue(s) required for the propagation of feature annotation.</text>
</comment>
<comment type="similarity">
    <text evidence="2 6">Belongs to the ERGIC family.</text>
</comment>
<evidence type="ECO:0000256" key="3">
    <source>
        <dbReference type="ARBA" id="ARBA00022692"/>
    </source>
</evidence>
<reference evidence="9 10" key="1">
    <citation type="journal article" date="2023" name="Elife">
        <title>Identification of key yeast species and microbe-microbe interactions impacting larval growth of Drosophila in the wild.</title>
        <authorList>
            <person name="Mure A."/>
            <person name="Sugiura Y."/>
            <person name="Maeda R."/>
            <person name="Honda K."/>
            <person name="Sakurai N."/>
            <person name="Takahashi Y."/>
            <person name="Watada M."/>
            <person name="Katoh T."/>
            <person name="Gotoh A."/>
            <person name="Gotoh Y."/>
            <person name="Taniguchi I."/>
            <person name="Nakamura K."/>
            <person name="Hayashi T."/>
            <person name="Katayama T."/>
            <person name="Uemura T."/>
            <person name="Hattori Y."/>
        </authorList>
    </citation>
    <scope>NUCLEOTIDE SEQUENCE [LARGE SCALE GENOMIC DNA]</scope>
    <source>
        <strain evidence="9 10">KH-74</strain>
    </source>
</reference>
<dbReference type="Pfam" id="PF07970">
    <property type="entry name" value="COPIIcoated_ERV"/>
    <property type="match status" value="1"/>
</dbReference>
<dbReference type="GO" id="GO:0000139">
    <property type="term" value="C:Golgi membrane"/>
    <property type="evidence" value="ECO:0007669"/>
    <property type="project" value="UniProtKB-SubCell"/>
</dbReference>
<keyword evidence="4 6" id="KW-1133">Transmembrane helix</keyword>
<evidence type="ECO:0000259" key="7">
    <source>
        <dbReference type="Pfam" id="PF07970"/>
    </source>
</evidence>
<evidence type="ECO:0000256" key="2">
    <source>
        <dbReference type="ARBA" id="ARBA00005648"/>
    </source>
</evidence>
<feature type="domain" description="Endoplasmic reticulum vesicle transporter N-terminal" evidence="8">
    <location>
        <begin position="11"/>
        <end position="98"/>
    </location>
</feature>
<organism evidence="9 10">
    <name type="scientific">Maudiozyma humilis</name>
    <name type="common">Sour dough yeast</name>
    <name type="synonym">Kazachstania humilis</name>
    <dbReference type="NCBI Taxonomy" id="51915"/>
    <lineage>
        <taxon>Eukaryota</taxon>
        <taxon>Fungi</taxon>
        <taxon>Dikarya</taxon>
        <taxon>Ascomycota</taxon>
        <taxon>Saccharomycotina</taxon>
        <taxon>Saccharomycetes</taxon>
        <taxon>Saccharomycetales</taxon>
        <taxon>Saccharomycetaceae</taxon>
        <taxon>Maudiozyma</taxon>
    </lineage>
</organism>
<keyword evidence="10" id="KW-1185">Reference proteome</keyword>
<comment type="caution">
    <text evidence="9">The sequence shown here is derived from an EMBL/GenBank/DDBJ whole genome shotgun (WGS) entry which is preliminary data.</text>
</comment>
<feature type="domain" description="Endoplasmic reticulum vesicle transporter C-terminal" evidence="7">
    <location>
        <begin position="147"/>
        <end position="398"/>
    </location>
</feature>
<comment type="subcellular location">
    <subcellularLocation>
        <location evidence="6">Endoplasmic reticulum membrane</location>
        <topology evidence="6">Multi-pass membrane protein</topology>
    </subcellularLocation>
    <subcellularLocation>
        <location evidence="6">Endoplasmic reticulum-Golgi intermediate compartment membrane</location>
        <topology evidence="6">Multi-pass membrane protein</topology>
    </subcellularLocation>
    <subcellularLocation>
        <location evidence="6">Golgi apparatus membrane</location>
        <topology evidence="6">Multi-pass membrane protein</topology>
    </subcellularLocation>
    <subcellularLocation>
        <location evidence="1">Membrane</location>
        <topology evidence="1">Multi-pass membrane protein</topology>
    </subcellularLocation>
</comment>
<keyword evidence="6" id="KW-0813">Transport</keyword>
<dbReference type="AlphaFoldDB" id="A0AAV5RWR8"/>
<gene>
    <name evidence="9" type="ORF">DAKH74_024790</name>
</gene>